<dbReference type="InterPro" id="IPR057326">
    <property type="entry name" value="KR_dom"/>
</dbReference>
<evidence type="ECO:0000256" key="1">
    <source>
        <dbReference type="ARBA" id="ARBA00006484"/>
    </source>
</evidence>
<evidence type="ECO:0000256" key="2">
    <source>
        <dbReference type="ARBA" id="ARBA00023002"/>
    </source>
</evidence>
<protein>
    <submittedName>
        <fullName evidence="5">Fatty acyl-CoA reductase</fullName>
        <ecNumber evidence="5">1.2.1.-</ecNumber>
    </submittedName>
</protein>
<dbReference type="RefSeq" id="WP_145298860.1">
    <property type="nucleotide sequence ID" value="NZ_CP036299.1"/>
</dbReference>
<evidence type="ECO:0000256" key="3">
    <source>
        <dbReference type="RuleBase" id="RU000363"/>
    </source>
</evidence>
<proteinExistence type="inferred from homology"/>
<dbReference type="AlphaFoldDB" id="A0A518GN81"/>
<dbReference type="Proteomes" id="UP000315349">
    <property type="component" value="Chromosome"/>
</dbReference>
<dbReference type="PIRSF" id="PIRSF000126">
    <property type="entry name" value="11-beta-HSD1"/>
    <property type="match status" value="1"/>
</dbReference>
<dbReference type="SMART" id="SM00822">
    <property type="entry name" value="PKS_KR"/>
    <property type="match status" value="1"/>
</dbReference>
<dbReference type="Pfam" id="PF00106">
    <property type="entry name" value="adh_short"/>
    <property type="match status" value="1"/>
</dbReference>
<dbReference type="PANTHER" id="PTHR44196">
    <property type="entry name" value="DEHYDROGENASE/REDUCTASE SDR FAMILY MEMBER 7B"/>
    <property type="match status" value="1"/>
</dbReference>
<dbReference type="EMBL" id="CP036299">
    <property type="protein sequence ID" value="QDV30080.1"/>
    <property type="molecule type" value="Genomic_DNA"/>
</dbReference>
<dbReference type="GO" id="GO:0016491">
    <property type="term" value="F:oxidoreductase activity"/>
    <property type="evidence" value="ECO:0007669"/>
    <property type="project" value="UniProtKB-KW"/>
</dbReference>
<dbReference type="GO" id="GO:0016020">
    <property type="term" value="C:membrane"/>
    <property type="evidence" value="ECO:0007669"/>
    <property type="project" value="TreeGrafter"/>
</dbReference>
<dbReference type="PRINTS" id="PR00080">
    <property type="entry name" value="SDRFAMILY"/>
</dbReference>
<reference evidence="5 6" key="1">
    <citation type="submission" date="2019-02" db="EMBL/GenBank/DDBJ databases">
        <title>Deep-cultivation of Planctomycetes and their phenomic and genomic characterization uncovers novel biology.</title>
        <authorList>
            <person name="Wiegand S."/>
            <person name="Jogler M."/>
            <person name="Boedeker C."/>
            <person name="Pinto D."/>
            <person name="Vollmers J."/>
            <person name="Rivas-Marin E."/>
            <person name="Kohn T."/>
            <person name="Peeters S.H."/>
            <person name="Heuer A."/>
            <person name="Rast P."/>
            <person name="Oberbeckmann S."/>
            <person name="Bunk B."/>
            <person name="Jeske O."/>
            <person name="Meyerdierks A."/>
            <person name="Storesund J.E."/>
            <person name="Kallscheuer N."/>
            <person name="Luecker S."/>
            <person name="Lage O.M."/>
            <person name="Pohl T."/>
            <person name="Merkel B.J."/>
            <person name="Hornburger P."/>
            <person name="Mueller R.-W."/>
            <person name="Bruemmer F."/>
            <person name="Labrenz M."/>
            <person name="Spormann A.M."/>
            <person name="Op den Camp H."/>
            <person name="Overmann J."/>
            <person name="Amann R."/>
            <person name="Jetten M.S.M."/>
            <person name="Mascher T."/>
            <person name="Medema M.H."/>
            <person name="Devos D.P."/>
            <person name="Kaster A.-K."/>
            <person name="Ovreas L."/>
            <person name="Rohde M."/>
            <person name="Galperin M.Y."/>
            <person name="Jogler C."/>
        </authorList>
    </citation>
    <scope>NUCLEOTIDE SEQUENCE [LARGE SCALE GENOMIC DNA]</scope>
    <source>
        <strain evidence="5 6">Spb1</strain>
    </source>
</reference>
<keyword evidence="6" id="KW-1185">Reference proteome</keyword>
<dbReference type="PRINTS" id="PR00081">
    <property type="entry name" value="GDHRDH"/>
</dbReference>
<dbReference type="InterPro" id="IPR020904">
    <property type="entry name" value="Sc_DH/Rdtase_CS"/>
</dbReference>
<gene>
    <name evidence="5" type="primary">acr1</name>
    <name evidence="5" type="ORF">Spb1_20070</name>
</gene>
<dbReference type="EC" id="1.2.1.-" evidence="5"/>
<dbReference type="OrthoDB" id="9808814at2"/>
<comment type="similarity">
    <text evidence="1 3">Belongs to the short-chain dehydrogenases/reductases (SDR) family.</text>
</comment>
<dbReference type="PROSITE" id="PS00061">
    <property type="entry name" value="ADH_SHORT"/>
    <property type="match status" value="1"/>
</dbReference>
<organism evidence="5 6">
    <name type="scientific">Planctopirus ephydatiae</name>
    <dbReference type="NCBI Taxonomy" id="2528019"/>
    <lineage>
        <taxon>Bacteria</taxon>
        <taxon>Pseudomonadati</taxon>
        <taxon>Planctomycetota</taxon>
        <taxon>Planctomycetia</taxon>
        <taxon>Planctomycetales</taxon>
        <taxon>Planctomycetaceae</taxon>
        <taxon>Planctopirus</taxon>
    </lineage>
</organism>
<keyword evidence="2 5" id="KW-0560">Oxidoreductase</keyword>
<feature type="domain" description="Ketoreductase" evidence="4">
    <location>
        <begin position="10"/>
        <end position="190"/>
    </location>
</feature>
<name>A0A518GN81_9PLAN</name>
<dbReference type="PANTHER" id="PTHR44196:SF2">
    <property type="entry name" value="SHORT-CHAIN DEHYDROGENASE-RELATED"/>
    <property type="match status" value="1"/>
</dbReference>
<dbReference type="Gene3D" id="3.40.50.720">
    <property type="entry name" value="NAD(P)-binding Rossmann-like Domain"/>
    <property type="match status" value="1"/>
</dbReference>
<evidence type="ECO:0000259" key="4">
    <source>
        <dbReference type="SMART" id="SM00822"/>
    </source>
</evidence>
<evidence type="ECO:0000313" key="6">
    <source>
        <dbReference type="Proteomes" id="UP000315349"/>
    </source>
</evidence>
<dbReference type="KEGG" id="peh:Spb1_20070"/>
<evidence type="ECO:0000313" key="5">
    <source>
        <dbReference type="EMBL" id="QDV30080.1"/>
    </source>
</evidence>
<dbReference type="SUPFAM" id="SSF51735">
    <property type="entry name" value="NAD(P)-binding Rossmann-fold domains"/>
    <property type="match status" value="1"/>
</dbReference>
<sequence>MPRLADMTDRWGLVTGASSGIGAEFARQLAARGMHLILVARRTEMMQGLAAELDRLHGTKTEILSVDLTLADAVQQIADKVAAAGIEVDLLVNCAGFGMVGEILETDFDRVRQMLRLNIEALAALTYQFLPGMIRRNRGAVVNVASIAAFQPVAYMGAYAASKSFVLHFTEALHAELSDTGVVAMAVCPGVTKTDFFDVAGATGWLQKHSSQTPEEVVRQALKALDRGRQYVVTGWRNYLLTCLVRIATRWRVVNESKRFFRPRRSNKSKG</sequence>
<accession>A0A518GN81</accession>
<dbReference type="InterPro" id="IPR002347">
    <property type="entry name" value="SDR_fam"/>
</dbReference>
<dbReference type="InterPro" id="IPR036291">
    <property type="entry name" value="NAD(P)-bd_dom_sf"/>
</dbReference>